<evidence type="ECO:0000313" key="3">
    <source>
        <dbReference type="Proteomes" id="UP000199063"/>
    </source>
</evidence>
<keyword evidence="3" id="KW-1185">Reference proteome</keyword>
<proteinExistence type="predicted"/>
<sequence>MFEPVAPHRRRKVTPFRTAVILGGPSTTDDRVLSAAPLTGAGARVPTGDGAAPKDLTGHPAEPRWPEREVRRRRPAGATYQG</sequence>
<feature type="compositionally biased region" description="Basic and acidic residues" evidence="1">
    <location>
        <begin position="61"/>
        <end position="70"/>
    </location>
</feature>
<dbReference type="STRING" id="1196353.SAMN05444921_106270"/>
<reference evidence="3" key="1">
    <citation type="submission" date="2016-10" db="EMBL/GenBank/DDBJ databases">
        <authorList>
            <person name="Varghese N."/>
            <person name="Submissions S."/>
        </authorList>
    </citation>
    <scope>NUCLEOTIDE SEQUENCE [LARGE SCALE GENOMIC DNA]</scope>
    <source>
        <strain evidence="3">CGMCC 4.7042</strain>
    </source>
</reference>
<dbReference type="EMBL" id="FNHI01000006">
    <property type="protein sequence ID" value="SDM31986.1"/>
    <property type="molecule type" value="Genomic_DNA"/>
</dbReference>
<organism evidence="2 3">
    <name type="scientific">Streptomyces wuyuanensis</name>
    <dbReference type="NCBI Taxonomy" id="1196353"/>
    <lineage>
        <taxon>Bacteria</taxon>
        <taxon>Bacillati</taxon>
        <taxon>Actinomycetota</taxon>
        <taxon>Actinomycetes</taxon>
        <taxon>Kitasatosporales</taxon>
        <taxon>Streptomycetaceae</taxon>
        <taxon>Streptomyces</taxon>
    </lineage>
</organism>
<evidence type="ECO:0000256" key="1">
    <source>
        <dbReference type="SAM" id="MobiDB-lite"/>
    </source>
</evidence>
<gene>
    <name evidence="2" type="ORF">SAMN05444921_106270</name>
</gene>
<dbReference type="AlphaFoldDB" id="A0A1G9S953"/>
<protein>
    <submittedName>
        <fullName evidence="2">Uncharacterized protein</fullName>
    </submittedName>
</protein>
<name>A0A1G9S953_9ACTN</name>
<accession>A0A1G9S953</accession>
<dbReference type="Proteomes" id="UP000199063">
    <property type="component" value="Unassembled WGS sequence"/>
</dbReference>
<evidence type="ECO:0000313" key="2">
    <source>
        <dbReference type="EMBL" id="SDM31986.1"/>
    </source>
</evidence>
<feature type="region of interest" description="Disordered" evidence="1">
    <location>
        <begin position="38"/>
        <end position="82"/>
    </location>
</feature>